<name>A0A061D1B8_BABBI</name>
<dbReference type="EMBL" id="LK391707">
    <property type="protein sequence ID" value="CDR94601.1"/>
    <property type="molecule type" value="Genomic_DNA"/>
</dbReference>
<reference evidence="3" key="1">
    <citation type="journal article" date="2014" name="Nucleic Acids Res.">
        <title>The evolutionary dynamics of variant antigen genes in Babesia reveal a history of genomic innovation underlying host-parasite interaction.</title>
        <authorList>
            <person name="Jackson A.P."/>
            <person name="Otto T.D."/>
            <person name="Darby A."/>
            <person name="Ramaprasad A."/>
            <person name="Xia D."/>
            <person name="Echaide I.E."/>
            <person name="Farber M."/>
            <person name="Gahlot S."/>
            <person name="Gamble J."/>
            <person name="Gupta D."/>
            <person name="Gupta Y."/>
            <person name="Jackson L."/>
            <person name="Malandrin L."/>
            <person name="Malas T.B."/>
            <person name="Moussa E."/>
            <person name="Nair M."/>
            <person name="Reid A.J."/>
            <person name="Sanders M."/>
            <person name="Sharma J."/>
            <person name="Tracey A."/>
            <person name="Quail M.A."/>
            <person name="Weir W."/>
            <person name="Wastling J.M."/>
            <person name="Hall N."/>
            <person name="Willadsen P."/>
            <person name="Lingelbach K."/>
            <person name="Shiels B."/>
            <person name="Tait A."/>
            <person name="Berriman M."/>
            <person name="Allred D.R."/>
            <person name="Pain A."/>
        </authorList>
    </citation>
    <scope>NUCLEOTIDE SEQUENCE [LARGE SCALE GENOMIC DNA]</scope>
    <source>
        <strain evidence="3">Bond</strain>
    </source>
</reference>
<proteinExistence type="predicted"/>
<dbReference type="GeneID" id="24563142"/>
<dbReference type="KEGG" id="bbig:BBBOND_0108990"/>
<gene>
    <name evidence="2" type="ORF">BBBOND_0108990</name>
</gene>
<keyword evidence="1" id="KW-0812">Transmembrane</keyword>
<feature type="transmembrane region" description="Helical" evidence="1">
    <location>
        <begin position="86"/>
        <end position="108"/>
    </location>
</feature>
<evidence type="ECO:0000256" key="1">
    <source>
        <dbReference type="SAM" id="Phobius"/>
    </source>
</evidence>
<evidence type="ECO:0000313" key="2">
    <source>
        <dbReference type="EMBL" id="CDR94601.1"/>
    </source>
</evidence>
<accession>A0A061D1B8</accession>
<dbReference type="Proteomes" id="UP000033188">
    <property type="component" value="Chromosome 1"/>
</dbReference>
<keyword evidence="1" id="KW-1133">Transmembrane helix</keyword>
<organism evidence="2 3">
    <name type="scientific">Babesia bigemina</name>
    <dbReference type="NCBI Taxonomy" id="5866"/>
    <lineage>
        <taxon>Eukaryota</taxon>
        <taxon>Sar</taxon>
        <taxon>Alveolata</taxon>
        <taxon>Apicomplexa</taxon>
        <taxon>Aconoidasida</taxon>
        <taxon>Piroplasmida</taxon>
        <taxon>Babesiidae</taxon>
        <taxon>Babesia</taxon>
    </lineage>
</organism>
<keyword evidence="1" id="KW-0472">Membrane</keyword>
<protein>
    <submittedName>
        <fullName evidence="2">Uncharacterized protein</fullName>
    </submittedName>
</protein>
<evidence type="ECO:0000313" key="3">
    <source>
        <dbReference type="Proteomes" id="UP000033188"/>
    </source>
</evidence>
<keyword evidence="3" id="KW-1185">Reference proteome</keyword>
<sequence>MAYNIERTGVGSDYTCDPSICEDQCKQCTNPKCQCKCPCCRGKNPETLSADCSLHSSKARPLPSVAARSSNPDSKGDDLSTAYPSVIIPVIIAPVALIVLVICVMSYFRVRPFHRVRYLLRG</sequence>
<dbReference type="RefSeq" id="XP_012766787.1">
    <property type="nucleotide sequence ID" value="XM_012911333.1"/>
</dbReference>
<dbReference type="AlphaFoldDB" id="A0A061D1B8"/>
<dbReference type="VEuPathDB" id="PiroplasmaDB:BBBOND_0108990"/>